<keyword evidence="9" id="KW-1185">Reference proteome</keyword>
<dbReference type="AlphaFoldDB" id="A0A226CZC1"/>
<dbReference type="InterPro" id="IPR008271">
    <property type="entry name" value="Ser/Thr_kinase_AS"/>
</dbReference>
<dbReference type="STRING" id="158441.A0A226CZC1"/>
<feature type="chain" id="PRO_5012285175" evidence="6">
    <location>
        <begin position="22"/>
        <end position="527"/>
    </location>
</feature>
<proteinExistence type="inferred from homology"/>
<evidence type="ECO:0000256" key="2">
    <source>
        <dbReference type="ARBA" id="ARBA00022741"/>
    </source>
</evidence>
<keyword evidence="3 8" id="KW-0418">Kinase</keyword>
<dbReference type="EMBL" id="LNIX01000052">
    <property type="protein sequence ID" value="OXA37751.1"/>
    <property type="molecule type" value="Genomic_DNA"/>
</dbReference>
<evidence type="ECO:0000313" key="8">
    <source>
        <dbReference type="EMBL" id="OXA37751.1"/>
    </source>
</evidence>
<evidence type="ECO:0000256" key="4">
    <source>
        <dbReference type="ARBA" id="ARBA00022840"/>
    </source>
</evidence>
<protein>
    <submittedName>
        <fullName evidence="8">Putative serine/threonine-protein kinase nek3</fullName>
    </submittedName>
</protein>
<dbReference type="GO" id="GO:0004672">
    <property type="term" value="F:protein kinase activity"/>
    <property type="evidence" value="ECO:0007669"/>
    <property type="project" value="InterPro"/>
</dbReference>
<sequence>MKILWLLEALVYLEIKEIAHGDLKPDNIILTVMNGIIIPKILDLGMATYTIPFATDETDTTLNKAVENRRRYISPEQGKVENSENLGTLGATHKSNVYSLGLMLLPMLVQFKFEFRTKSQDFISTGLNRCIQEAREVAEKRKFPEDLDCYPNEFKWIQAMLDHDYHTRPAASEIKLMLRSCPDYKSVPVPHPTSLSSLKNMNIILNSVIEDSVSTCKYEKINIDKVIAKPLTKQGAMEKCIGNDLERYTIQHLHQALDIQKADHEITVDVFRKATKMRLCSHKDLKYLLQLYLNKIEDQFSTRHELYQEFSTELEEISKHSTTCLSDMKQFITNMFETGVSMQNLIPRLKPDPGRDVLEEIMNMWSSSGFGSHVMDDTHHENRAEIETSLENLSSVSFSRDADRTDEIEGVMRETFENMGIEETDPELQSILQENLAKFLKSFDMKDMMPMVEKIKETEAILKEQIGTANTTKEVVKFWNHLGCKCARCQRKMEDSESQIFNEVLKWSTTSVKDGLPFENRDIDELD</sequence>
<comment type="similarity">
    <text evidence="5">Belongs to the protein kinase superfamily. Ser/Thr protein kinase family. GCN2 subfamily.</text>
</comment>
<dbReference type="InterPro" id="IPR000719">
    <property type="entry name" value="Prot_kinase_dom"/>
</dbReference>
<keyword evidence="4" id="KW-0067">ATP-binding</keyword>
<dbReference type="GO" id="GO:0005524">
    <property type="term" value="F:ATP binding"/>
    <property type="evidence" value="ECO:0007669"/>
    <property type="project" value="UniProtKB-KW"/>
</dbReference>
<name>A0A226CZC1_FOLCA</name>
<reference evidence="8 9" key="1">
    <citation type="submission" date="2015-12" db="EMBL/GenBank/DDBJ databases">
        <title>The genome of Folsomia candida.</title>
        <authorList>
            <person name="Faddeeva A."/>
            <person name="Derks M.F."/>
            <person name="Anvar Y."/>
            <person name="Smit S."/>
            <person name="Van Straalen N."/>
            <person name="Roelofs D."/>
        </authorList>
    </citation>
    <scope>NUCLEOTIDE SEQUENCE [LARGE SCALE GENOMIC DNA]</scope>
    <source>
        <strain evidence="8 9">VU population</strain>
        <tissue evidence="8">Whole body</tissue>
    </source>
</reference>
<dbReference type="GO" id="GO:0005634">
    <property type="term" value="C:nucleus"/>
    <property type="evidence" value="ECO:0007669"/>
    <property type="project" value="TreeGrafter"/>
</dbReference>
<dbReference type="SUPFAM" id="SSF56112">
    <property type="entry name" value="Protein kinase-like (PK-like)"/>
    <property type="match status" value="1"/>
</dbReference>
<dbReference type="GO" id="GO:0005737">
    <property type="term" value="C:cytoplasm"/>
    <property type="evidence" value="ECO:0007669"/>
    <property type="project" value="TreeGrafter"/>
</dbReference>
<feature type="signal peptide" evidence="6">
    <location>
        <begin position="1"/>
        <end position="21"/>
    </location>
</feature>
<keyword evidence="2" id="KW-0547">Nucleotide-binding</keyword>
<dbReference type="InterPro" id="IPR011009">
    <property type="entry name" value="Kinase-like_dom_sf"/>
</dbReference>
<keyword evidence="1" id="KW-0808">Transferase</keyword>
<evidence type="ECO:0000259" key="7">
    <source>
        <dbReference type="PROSITE" id="PS50011"/>
    </source>
</evidence>
<organism evidence="8 9">
    <name type="scientific">Folsomia candida</name>
    <name type="common">Springtail</name>
    <dbReference type="NCBI Taxonomy" id="158441"/>
    <lineage>
        <taxon>Eukaryota</taxon>
        <taxon>Metazoa</taxon>
        <taxon>Ecdysozoa</taxon>
        <taxon>Arthropoda</taxon>
        <taxon>Hexapoda</taxon>
        <taxon>Collembola</taxon>
        <taxon>Entomobryomorpha</taxon>
        <taxon>Isotomoidea</taxon>
        <taxon>Isotomidae</taxon>
        <taxon>Proisotominae</taxon>
        <taxon>Folsomia</taxon>
    </lineage>
</organism>
<dbReference type="Gene3D" id="1.10.510.10">
    <property type="entry name" value="Transferase(Phosphotransferase) domain 1"/>
    <property type="match status" value="1"/>
</dbReference>
<accession>A0A226CZC1</accession>
<dbReference type="Proteomes" id="UP000198287">
    <property type="component" value="Unassembled WGS sequence"/>
</dbReference>
<feature type="domain" description="Protein kinase" evidence="7">
    <location>
        <begin position="1"/>
        <end position="194"/>
    </location>
</feature>
<evidence type="ECO:0000256" key="6">
    <source>
        <dbReference type="SAM" id="SignalP"/>
    </source>
</evidence>
<evidence type="ECO:0000256" key="1">
    <source>
        <dbReference type="ARBA" id="ARBA00022679"/>
    </source>
</evidence>
<dbReference type="PANTHER" id="PTHR11042">
    <property type="entry name" value="EUKARYOTIC TRANSLATION INITIATION FACTOR 2-ALPHA KINASE EIF2-ALPHA KINASE -RELATED"/>
    <property type="match status" value="1"/>
</dbReference>
<evidence type="ECO:0000256" key="3">
    <source>
        <dbReference type="ARBA" id="ARBA00022777"/>
    </source>
</evidence>
<dbReference type="InterPro" id="IPR050339">
    <property type="entry name" value="CC_SR_Kinase"/>
</dbReference>
<dbReference type="Pfam" id="PF00069">
    <property type="entry name" value="Pkinase"/>
    <property type="match status" value="1"/>
</dbReference>
<dbReference type="OrthoDB" id="63989at2759"/>
<comment type="caution">
    <text evidence="8">The sequence shown here is derived from an EMBL/GenBank/DDBJ whole genome shotgun (WGS) entry which is preliminary data.</text>
</comment>
<dbReference type="PROSITE" id="PS50011">
    <property type="entry name" value="PROTEIN_KINASE_DOM"/>
    <property type="match status" value="1"/>
</dbReference>
<keyword evidence="6" id="KW-0732">Signal</keyword>
<dbReference type="PROSITE" id="PS00108">
    <property type="entry name" value="PROTEIN_KINASE_ST"/>
    <property type="match status" value="1"/>
</dbReference>
<gene>
    <name evidence="8" type="ORF">Fcan01_27477</name>
</gene>
<evidence type="ECO:0000256" key="5">
    <source>
        <dbReference type="ARBA" id="ARBA00037982"/>
    </source>
</evidence>
<evidence type="ECO:0000313" key="9">
    <source>
        <dbReference type="Proteomes" id="UP000198287"/>
    </source>
</evidence>